<evidence type="ECO:0000313" key="2">
    <source>
        <dbReference type="Proteomes" id="UP000555411"/>
    </source>
</evidence>
<name>A0A842I3F0_9RHOB</name>
<accession>A0A842I3F0</accession>
<reference evidence="1 2" key="1">
    <citation type="journal article" date="2017" name="Int. J. Syst. Evol. Microbiol.">
        <title>Gemmobacter straminiformis sp. nov., isolated from an artificial fountain.</title>
        <authorList>
            <person name="Kang J.Y."/>
            <person name="Kim M.J."/>
            <person name="Chun J."/>
            <person name="Son K.P."/>
            <person name="Jahng K.Y."/>
        </authorList>
    </citation>
    <scope>NUCLEOTIDE SEQUENCE [LARGE SCALE GENOMIC DNA]</scope>
    <source>
        <strain evidence="1 2">CAM-8</strain>
    </source>
</reference>
<organism evidence="1 2">
    <name type="scientific">Paragemmobacter straminiformis</name>
    <dbReference type="NCBI Taxonomy" id="2045119"/>
    <lineage>
        <taxon>Bacteria</taxon>
        <taxon>Pseudomonadati</taxon>
        <taxon>Pseudomonadota</taxon>
        <taxon>Alphaproteobacteria</taxon>
        <taxon>Rhodobacterales</taxon>
        <taxon>Paracoccaceae</taxon>
        <taxon>Paragemmobacter</taxon>
    </lineage>
</organism>
<dbReference type="AlphaFoldDB" id="A0A842I3F0"/>
<dbReference type="Proteomes" id="UP000555411">
    <property type="component" value="Unassembled WGS sequence"/>
</dbReference>
<evidence type="ECO:0008006" key="3">
    <source>
        <dbReference type="Google" id="ProtNLM"/>
    </source>
</evidence>
<keyword evidence="2" id="KW-1185">Reference proteome</keyword>
<gene>
    <name evidence="1" type="ORF">H7F16_01340</name>
</gene>
<proteinExistence type="predicted"/>
<dbReference type="EMBL" id="JACLQD010000001">
    <property type="protein sequence ID" value="MBC2834131.1"/>
    <property type="molecule type" value="Genomic_DNA"/>
</dbReference>
<evidence type="ECO:0000313" key="1">
    <source>
        <dbReference type="EMBL" id="MBC2834131.1"/>
    </source>
</evidence>
<protein>
    <recommendedName>
        <fullName evidence="3">Methyl-accepting chemotaxis protein</fullName>
    </recommendedName>
</protein>
<comment type="caution">
    <text evidence="1">The sequence shown here is derived from an EMBL/GenBank/DDBJ whole genome shotgun (WGS) entry which is preliminary data.</text>
</comment>
<dbReference type="SUPFAM" id="SSF58104">
    <property type="entry name" value="Methyl-accepting chemotaxis protein (MCP) signaling domain"/>
    <property type="match status" value="1"/>
</dbReference>
<sequence>MARGAVAGSVAAAGFGDADEVLREVLRRTEASYLAAGDDLVASVDLLRLLGGQFDRLRVTFGPENGDRLAALIDGTRDHVGQVQAGFDSFLAASDSLRLAVRGVRVEVADLDRVVRTIANVSINARIQGNGLIPPRPQVTAFIERLAVMAAEAEGILAEVREAMSVIGADMAAMEEVTQELREELGHRVLPALGRFGRVAEGVLSRQGELARTNAALAGQMEMIDADVARLVIGLQSGDATRQRLEAVRGILAEARSGDRDEALLLELTQALVAHAVETAGAEIAVSVRTAESVRAEAEQTVAKARSFYLAPAASTGGVEAFDGALDRVRGRLDEMRQRAVDLRERLGTILKHETALRQIGHQVRLSGLNAVLICAKLGEEGRALRELAQWLRTLTDESDAIVLRLQEVLGRTAALADGLGGDRIAGLDAALQGFFADAGSLGAVMADIGQGRGDAARLFDAAGQSLPLRLRQAEQHLLRFQLLLREMAFVDAALAARRAMLGPRPPLDAEGAARMLALRKGYTMQSERDLHDRIVGGALASGVEGAALAVAAAVPTAPVAAGDDLDDILF</sequence>